<dbReference type="CDD" id="cd06261">
    <property type="entry name" value="TM_PBP2"/>
    <property type="match status" value="1"/>
</dbReference>
<dbReference type="SUPFAM" id="SSF161098">
    <property type="entry name" value="MetI-like"/>
    <property type="match status" value="1"/>
</dbReference>
<feature type="transmembrane region" description="Helical" evidence="8">
    <location>
        <begin position="299"/>
        <end position="322"/>
    </location>
</feature>
<accession>A0A0P0Z3J6</accession>
<dbReference type="EMBL" id="LC066377">
    <property type="protein sequence ID" value="BAT28623.1"/>
    <property type="molecule type" value="Genomic_DNA"/>
</dbReference>
<dbReference type="PANTHER" id="PTHR42929:SF1">
    <property type="entry name" value="INNER MEMBRANE ABC TRANSPORTER PERMEASE PROTEIN YDCU-RELATED"/>
    <property type="match status" value="1"/>
</dbReference>
<comment type="similarity">
    <text evidence="2">Belongs to the binding-protein-dependent transport system permease family. CysTW subfamily.</text>
</comment>
<dbReference type="Gene3D" id="1.10.3720.10">
    <property type="entry name" value="MetI-like"/>
    <property type="match status" value="1"/>
</dbReference>
<evidence type="ECO:0000256" key="6">
    <source>
        <dbReference type="ARBA" id="ARBA00022989"/>
    </source>
</evidence>
<comment type="subcellular location">
    <subcellularLocation>
        <location evidence="1">Cell membrane</location>
        <topology evidence="1">Multi-pass membrane protein</topology>
    </subcellularLocation>
</comment>
<evidence type="ECO:0000259" key="9">
    <source>
        <dbReference type="PROSITE" id="PS50928"/>
    </source>
</evidence>
<sequence length="330" mass="36309">MTTPEKLSGAPPSGAPARANARYAGSWGRLVASPTYRNTFGRLFDSRTGRLALLFSVPAIWLIVFDLGPVFQLVRISLMSQYPIVHEGGSALTLDNFRVFFAEPLYFTPLIRSVLFAFAVTAVTLLVVYPVAYYIAKIVRPENRTRALLLLLIPFWAGEIIRTYSVIMLLANRGAVNFALRELELITRPIPMLYNYYSLSFGIVYLVCLYMLLPLYSALEKIPTPLLHAAADLGAGPFTRFRRIVLPLSRDGIVSGCSLVFLTTIGVFATPILLGGPSTGLFPETIASFFHGASDRWPVGAAMSVVMLVLSLGIAGMFMAIVGRRNVRFM</sequence>
<proteinExistence type="inferred from homology"/>
<feature type="domain" description="ABC transmembrane type-1" evidence="9">
    <location>
        <begin position="110"/>
        <end position="318"/>
    </location>
</feature>
<feature type="transmembrane region" description="Helical" evidence="8">
    <location>
        <begin position="51"/>
        <end position="71"/>
    </location>
</feature>
<evidence type="ECO:0000256" key="2">
    <source>
        <dbReference type="ARBA" id="ARBA00007069"/>
    </source>
</evidence>
<dbReference type="InterPro" id="IPR035906">
    <property type="entry name" value="MetI-like_sf"/>
</dbReference>
<organism evidence="10">
    <name type="scientific">Aureimonas frigidaquae</name>
    <dbReference type="NCBI Taxonomy" id="424757"/>
    <lineage>
        <taxon>Bacteria</taxon>
        <taxon>Pseudomonadati</taxon>
        <taxon>Pseudomonadota</taxon>
        <taxon>Alphaproteobacteria</taxon>
        <taxon>Hyphomicrobiales</taxon>
        <taxon>Aurantimonadaceae</taxon>
        <taxon>Aureimonas</taxon>
    </lineage>
</organism>
<protein>
    <submittedName>
        <fullName evidence="10">Probable spermidine putrescine ABC transporter permease protein</fullName>
    </submittedName>
</protein>
<dbReference type="InterPro" id="IPR000515">
    <property type="entry name" value="MetI-like"/>
</dbReference>
<evidence type="ECO:0000256" key="4">
    <source>
        <dbReference type="ARBA" id="ARBA00022475"/>
    </source>
</evidence>
<evidence type="ECO:0000256" key="5">
    <source>
        <dbReference type="ARBA" id="ARBA00022692"/>
    </source>
</evidence>
<keyword evidence="6 8" id="KW-1133">Transmembrane helix</keyword>
<feature type="transmembrane region" description="Helical" evidence="8">
    <location>
        <begin position="148"/>
        <end position="172"/>
    </location>
</feature>
<keyword evidence="4" id="KW-1003">Cell membrane</keyword>
<evidence type="ECO:0000256" key="1">
    <source>
        <dbReference type="ARBA" id="ARBA00004651"/>
    </source>
</evidence>
<keyword evidence="7 8" id="KW-0472">Membrane</keyword>
<dbReference type="GO" id="GO:0005886">
    <property type="term" value="C:plasma membrane"/>
    <property type="evidence" value="ECO:0007669"/>
    <property type="project" value="UniProtKB-SubCell"/>
</dbReference>
<evidence type="ECO:0000256" key="3">
    <source>
        <dbReference type="ARBA" id="ARBA00022448"/>
    </source>
</evidence>
<feature type="transmembrane region" description="Helical" evidence="8">
    <location>
        <begin position="192"/>
        <end position="213"/>
    </location>
</feature>
<keyword evidence="5 8" id="KW-0812">Transmembrane</keyword>
<evidence type="ECO:0000313" key="10">
    <source>
        <dbReference type="EMBL" id="BAT28623.1"/>
    </source>
</evidence>
<feature type="transmembrane region" description="Helical" evidence="8">
    <location>
        <begin position="114"/>
        <end position="136"/>
    </location>
</feature>
<keyword evidence="3" id="KW-0813">Transport</keyword>
<feature type="transmembrane region" description="Helical" evidence="8">
    <location>
        <begin position="252"/>
        <end position="274"/>
    </location>
</feature>
<reference evidence="10" key="1">
    <citation type="journal article" date="2015" name="Proc. Natl. Acad. Sci. U.S.A.">
        <title>Bacterial clade with the ribosomal RNA operon on a small plasmid rather than the chromosome.</title>
        <authorList>
            <person name="Anda M."/>
            <person name="Ohtsubo Y."/>
            <person name="Okubo T."/>
            <person name="Sugawara M."/>
            <person name="Nagata Y."/>
            <person name="Tsuda M."/>
            <person name="Minamisawa K."/>
            <person name="Mitsui H."/>
        </authorList>
    </citation>
    <scope>NUCLEOTIDE SEQUENCE</scope>
    <source>
        <strain evidence="10">JCM 14755</strain>
    </source>
</reference>
<dbReference type="GO" id="GO:0055085">
    <property type="term" value="P:transmembrane transport"/>
    <property type="evidence" value="ECO:0007669"/>
    <property type="project" value="InterPro"/>
</dbReference>
<name>A0A0P0Z3J6_9HYPH</name>
<dbReference type="AlphaFoldDB" id="A0A0P0Z3J6"/>
<evidence type="ECO:0000256" key="7">
    <source>
        <dbReference type="ARBA" id="ARBA00023136"/>
    </source>
</evidence>
<dbReference type="PANTHER" id="PTHR42929">
    <property type="entry name" value="INNER MEMBRANE ABC TRANSPORTER PERMEASE PROTEIN YDCU-RELATED-RELATED"/>
    <property type="match status" value="1"/>
</dbReference>
<evidence type="ECO:0000256" key="8">
    <source>
        <dbReference type="SAM" id="Phobius"/>
    </source>
</evidence>
<dbReference type="PROSITE" id="PS50928">
    <property type="entry name" value="ABC_TM1"/>
    <property type="match status" value="1"/>
</dbReference>